<protein>
    <submittedName>
        <fullName evidence="3">Uncharacterized protein</fullName>
    </submittedName>
</protein>
<keyword evidence="4" id="KW-1185">Reference proteome</keyword>
<evidence type="ECO:0000256" key="1">
    <source>
        <dbReference type="SAM" id="MobiDB-lite"/>
    </source>
</evidence>
<sequence length="112" mass="11633">MAGRASVKAYTRKGADGKSVKVTRHTKGTRPGSGRQKKTAARRGWNNLKQAYKYGRRKKRLAATAFAVLGTAQIGSFVALRGITLAAASVALIASAVAAVAYAASSGGRLPE</sequence>
<organism evidence="3 4">
    <name type="scientific">Kribbella ginsengisoli</name>
    <dbReference type="NCBI Taxonomy" id="363865"/>
    <lineage>
        <taxon>Bacteria</taxon>
        <taxon>Bacillati</taxon>
        <taxon>Actinomycetota</taxon>
        <taxon>Actinomycetes</taxon>
        <taxon>Propionibacteriales</taxon>
        <taxon>Kribbellaceae</taxon>
        <taxon>Kribbella</taxon>
    </lineage>
</organism>
<keyword evidence="2" id="KW-0472">Membrane</keyword>
<dbReference type="RefSeq" id="WP_344850700.1">
    <property type="nucleotide sequence ID" value="NZ_BAABAA010000034.1"/>
</dbReference>
<feature type="transmembrane region" description="Helical" evidence="2">
    <location>
        <begin position="61"/>
        <end position="79"/>
    </location>
</feature>
<name>A0ABP6Z976_9ACTN</name>
<feature type="transmembrane region" description="Helical" evidence="2">
    <location>
        <begin position="85"/>
        <end position="104"/>
    </location>
</feature>
<evidence type="ECO:0000256" key="2">
    <source>
        <dbReference type="SAM" id="Phobius"/>
    </source>
</evidence>
<dbReference type="EMBL" id="BAABAA010000034">
    <property type="protein sequence ID" value="GAA3601112.1"/>
    <property type="molecule type" value="Genomic_DNA"/>
</dbReference>
<accession>A0ABP6Z976</accession>
<comment type="caution">
    <text evidence="3">The sequence shown here is derived from an EMBL/GenBank/DDBJ whole genome shotgun (WGS) entry which is preliminary data.</text>
</comment>
<dbReference type="Proteomes" id="UP001501222">
    <property type="component" value="Unassembled WGS sequence"/>
</dbReference>
<proteinExistence type="predicted"/>
<evidence type="ECO:0000313" key="4">
    <source>
        <dbReference type="Proteomes" id="UP001501222"/>
    </source>
</evidence>
<feature type="region of interest" description="Disordered" evidence="1">
    <location>
        <begin position="1"/>
        <end position="42"/>
    </location>
</feature>
<keyword evidence="2" id="KW-0812">Transmembrane</keyword>
<evidence type="ECO:0000313" key="3">
    <source>
        <dbReference type="EMBL" id="GAA3601112.1"/>
    </source>
</evidence>
<gene>
    <name evidence="3" type="ORF">GCM10022235_86280</name>
</gene>
<keyword evidence="2" id="KW-1133">Transmembrane helix</keyword>
<reference evidence="4" key="1">
    <citation type="journal article" date="2019" name="Int. J. Syst. Evol. Microbiol.">
        <title>The Global Catalogue of Microorganisms (GCM) 10K type strain sequencing project: providing services to taxonomists for standard genome sequencing and annotation.</title>
        <authorList>
            <consortium name="The Broad Institute Genomics Platform"/>
            <consortium name="The Broad Institute Genome Sequencing Center for Infectious Disease"/>
            <person name="Wu L."/>
            <person name="Ma J."/>
        </authorList>
    </citation>
    <scope>NUCLEOTIDE SEQUENCE [LARGE SCALE GENOMIC DNA]</scope>
    <source>
        <strain evidence="4">JCM 16928</strain>
    </source>
</reference>